<dbReference type="InterPro" id="IPR004358">
    <property type="entry name" value="Sig_transdc_His_kin-like_C"/>
</dbReference>
<accession>A0A9W5YC62</accession>
<feature type="transmembrane region" description="Helical" evidence="8">
    <location>
        <begin position="14"/>
        <end position="37"/>
    </location>
</feature>
<evidence type="ECO:0000256" key="7">
    <source>
        <dbReference type="ARBA" id="ARBA00023012"/>
    </source>
</evidence>
<dbReference type="GO" id="GO:0004721">
    <property type="term" value="F:phosphoprotein phosphatase activity"/>
    <property type="evidence" value="ECO:0007669"/>
    <property type="project" value="TreeGrafter"/>
</dbReference>
<keyword evidence="4" id="KW-0597">Phosphoprotein</keyword>
<dbReference type="CDD" id="cd00075">
    <property type="entry name" value="HATPase"/>
    <property type="match status" value="1"/>
</dbReference>
<evidence type="ECO:0000313" key="10">
    <source>
        <dbReference type="EMBL" id="GKX31297.1"/>
    </source>
</evidence>
<evidence type="ECO:0000256" key="2">
    <source>
        <dbReference type="ARBA" id="ARBA00004370"/>
    </source>
</evidence>
<dbReference type="InterPro" id="IPR036097">
    <property type="entry name" value="HisK_dim/P_sf"/>
</dbReference>
<dbReference type="Pfam" id="PF02518">
    <property type="entry name" value="HATPase_c"/>
    <property type="match status" value="1"/>
</dbReference>
<protein>
    <recommendedName>
        <fullName evidence="3">histidine kinase</fullName>
        <ecNumber evidence="3">2.7.13.3</ecNumber>
    </recommendedName>
</protein>
<reference evidence="10" key="1">
    <citation type="submission" date="2022-06" db="EMBL/GenBank/DDBJ databases">
        <title>Vallitalea longa sp. nov., an anaerobic bacterium isolated from marine sediment.</title>
        <authorList>
            <person name="Hirano S."/>
            <person name="Terahara T."/>
            <person name="Mori K."/>
            <person name="Hamada M."/>
            <person name="Matsumoto R."/>
            <person name="Kobayashi T."/>
        </authorList>
    </citation>
    <scope>NUCLEOTIDE SEQUENCE</scope>
    <source>
        <strain evidence="10">SH18-1</strain>
    </source>
</reference>
<dbReference type="GO" id="GO:0005886">
    <property type="term" value="C:plasma membrane"/>
    <property type="evidence" value="ECO:0007669"/>
    <property type="project" value="TreeGrafter"/>
</dbReference>
<dbReference type="GO" id="GO:0016036">
    <property type="term" value="P:cellular response to phosphate starvation"/>
    <property type="evidence" value="ECO:0007669"/>
    <property type="project" value="TreeGrafter"/>
</dbReference>
<dbReference type="InterPro" id="IPR003661">
    <property type="entry name" value="HisK_dim/P_dom"/>
</dbReference>
<dbReference type="PRINTS" id="PR00344">
    <property type="entry name" value="BCTRLSENSOR"/>
</dbReference>
<dbReference type="AlphaFoldDB" id="A0A9W5YC62"/>
<comment type="caution">
    <text evidence="10">The sequence shown here is derived from an EMBL/GenBank/DDBJ whole genome shotgun (WGS) entry which is preliminary data.</text>
</comment>
<keyword evidence="8" id="KW-0812">Transmembrane</keyword>
<evidence type="ECO:0000256" key="4">
    <source>
        <dbReference type="ARBA" id="ARBA00022553"/>
    </source>
</evidence>
<proteinExistence type="predicted"/>
<dbReference type="SUPFAM" id="SSF47384">
    <property type="entry name" value="Homodimeric domain of signal transducing histidine kinase"/>
    <property type="match status" value="1"/>
</dbReference>
<evidence type="ECO:0000256" key="6">
    <source>
        <dbReference type="ARBA" id="ARBA00022777"/>
    </source>
</evidence>
<evidence type="ECO:0000256" key="1">
    <source>
        <dbReference type="ARBA" id="ARBA00000085"/>
    </source>
</evidence>
<dbReference type="SMART" id="SM00388">
    <property type="entry name" value="HisKA"/>
    <property type="match status" value="1"/>
</dbReference>
<keyword evidence="8" id="KW-1133">Transmembrane helix</keyword>
<evidence type="ECO:0000256" key="5">
    <source>
        <dbReference type="ARBA" id="ARBA00022679"/>
    </source>
</evidence>
<keyword evidence="8" id="KW-0472">Membrane</keyword>
<dbReference type="RefSeq" id="WP_281818207.1">
    <property type="nucleotide sequence ID" value="NZ_BRLB01000015.1"/>
</dbReference>
<dbReference type="Pfam" id="PF00512">
    <property type="entry name" value="HisKA"/>
    <property type="match status" value="1"/>
</dbReference>
<evidence type="ECO:0000256" key="8">
    <source>
        <dbReference type="SAM" id="Phobius"/>
    </source>
</evidence>
<evidence type="ECO:0000313" key="11">
    <source>
        <dbReference type="Proteomes" id="UP001144256"/>
    </source>
</evidence>
<dbReference type="Proteomes" id="UP001144256">
    <property type="component" value="Unassembled WGS sequence"/>
</dbReference>
<sequence>MKELWNDNNIKKNVIVLLGIYMITFLLIMVIDILEIYVEFESLRRYKYIVYKLMICIIIFSSAFIGYRTIKYIYTRLSTVNKNVTLAINGNYDSTKEYVSDYDEGILYSIEYQLNTLICKLNSNRECVNNEKKRLNTLVTEITHQLKTPVAAIKLFNSLLQNNEIGEEKKLNMISKMSDEIHKVEWFVESLTDISKLETGLIQINIKENNINKTITEAVNSIYVSAREKDIEINMKNNHNNIFCYDAKWTKEAITNILDNAVKYTDIEGTITIECVKTVMSNKIIINDNGRGIDKNDIPFIFDRFYKSDKTGIDKGIGIGLYLAKEIMKSQDGTIKVYSELDKGSRFELIFYS</sequence>
<comment type="subcellular location">
    <subcellularLocation>
        <location evidence="2">Membrane</location>
    </subcellularLocation>
</comment>
<dbReference type="GO" id="GO:0000155">
    <property type="term" value="F:phosphorelay sensor kinase activity"/>
    <property type="evidence" value="ECO:0007669"/>
    <property type="project" value="InterPro"/>
</dbReference>
<feature type="transmembrane region" description="Helical" evidence="8">
    <location>
        <begin position="49"/>
        <end position="67"/>
    </location>
</feature>
<dbReference type="InterPro" id="IPR050351">
    <property type="entry name" value="BphY/WalK/GraS-like"/>
</dbReference>
<dbReference type="SMART" id="SM00387">
    <property type="entry name" value="HATPase_c"/>
    <property type="match status" value="1"/>
</dbReference>
<keyword evidence="11" id="KW-1185">Reference proteome</keyword>
<dbReference type="SUPFAM" id="SSF55874">
    <property type="entry name" value="ATPase domain of HSP90 chaperone/DNA topoisomerase II/histidine kinase"/>
    <property type="match status" value="1"/>
</dbReference>
<name>A0A9W5YC62_9FIRM</name>
<keyword evidence="5" id="KW-0808">Transferase</keyword>
<dbReference type="InterPro" id="IPR005467">
    <property type="entry name" value="His_kinase_dom"/>
</dbReference>
<dbReference type="PROSITE" id="PS50109">
    <property type="entry name" value="HIS_KIN"/>
    <property type="match status" value="1"/>
</dbReference>
<dbReference type="InterPro" id="IPR003594">
    <property type="entry name" value="HATPase_dom"/>
</dbReference>
<comment type="catalytic activity">
    <reaction evidence="1">
        <text>ATP + protein L-histidine = ADP + protein N-phospho-L-histidine.</text>
        <dbReference type="EC" id="2.7.13.3"/>
    </reaction>
</comment>
<dbReference type="EMBL" id="BRLB01000015">
    <property type="protein sequence ID" value="GKX31297.1"/>
    <property type="molecule type" value="Genomic_DNA"/>
</dbReference>
<dbReference type="PANTHER" id="PTHR45453:SF1">
    <property type="entry name" value="PHOSPHATE REGULON SENSOR PROTEIN PHOR"/>
    <property type="match status" value="1"/>
</dbReference>
<dbReference type="PANTHER" id="PTHR45453">
    <property type="entry name" value="PHOSPHATE REGULON SENSOR PROTEIN PHOR"/>
    <property type="match status" value="1"/>
</dbReference>
<evidence type="ECO:0000259" key="9">
    <source>
        <dbReference type="PROSITE" id="PS50109"/>
    </source>
</evidence>
<evidence type="ECO:0000256" key="3">
    <source>
        <dbReference type="ARBA" id="ARBA00012438"/>
    </source>
</evidence>
<dbReference type="CDD" id="cd00082">
    <property type="entry name" value="HisKA"/>
    <property type="match status" value="1"/>
</dbReference>
<dbReference type="InterPro" id="IPR036890">
    <property type="entry name" value="HATPase_C_sf"/>
</dbReference>
<keyword evidence="7" id="KW-0902">Two-component regulatory system</keyword>
<feature type="domain" description="Histidine kinase" evidence="9">
    <location>
        <begin position="141"/>
        <end position="353"/>
    </location>
</feature>
<keyword evidence="6" id="KW-0418">Kinase</keyword>
<dbReference type="Gene3D" id="1.10.287.130">
    <property type="match status" value="1"/>
</dbReference>
<dbReference type="Gene3D" id="3.30.565.10">
    <property type="entry name" value="Histidine kinase-like ATPase, C-terminal domain"/>
    <property type="match status" value="1"/>
</dbReference>
<organism evidence="10 11">
    <name type="scientific">Vallitalea longa</name>
    <dbReference type="NCBI Taxonomy" id="2936439"/>
    <lineage>
        <taxon>Bacteria</taxon>
        <taxon>Bacillati</taxon>
        <taxon>Bacillota</taxon>
        <taxon>Clostridia</taxon>
        <taxon>Lachnospirales</taxon>
        <taxon>Vallitaleaceae</taxon>
        <taxon>Vallitalea</taxon>
    </lineage>
</organism>
<dbReference type="EC" id="2.7.13.3" evidence="3"/>
<gene>
    <name evidence="10" type="ORF">SH1V18_37770</name>
</gene>